<feature type="compositionally biased region" description="Gly residues" evidence="1">
    <location>
        <begin position="8"/>
        <end position="17"/>
    </location>
</feature>
<dbReference type="Pfam" id="PF12274">
    <property type="entry name" value="DUF3615"/>
    <property type="match status" value="1"/>
</dbReference>
<protein>
    <recommendedName>
        <fullName evidence="2">DUF3615 domain-containing protein</fullName>
    </recommendedName>
</protein>
<dbReference type="AlphaFoldDB" id="A0ABC9AJ77"/>
<dbReference type="InterPro" id="IPR022059">
    <property type="entry name" value="DUF3615"/>
</dbReference>
<proteinExistence type="predicted"/>
<feature type="domain" description="DUF3615" evidence="2">
    <location>
        <begin position="87"/>
        <end position="203"/>
    </location>
</feature>
<dbReference type="EMBL" id="OZ075130">
    <property type="protein sequence ID" value="CAL4978756.1"/>
    <property type="molecule type" value="Genomic_DNA"/>
</dbReference>
<evidence type="ECO:0000256" key="1">
    <source>
        <dbReference type="SAM" id="MobiDB-lite"/>
    </source>
</evidence>
<evidence type="ECO:0000313" key="3">
    <source>
        <dbReference type="EMBL" id="CAL4978756.1"/>
    </source>
</evidence>
<accession>A0ABC9AJ77</accession>
<dbReference type="Proteomes" id="UP001497457">
    <property type="component" value="Chromosome 20rd"/>
</dbReference>
<reference evidence="4" key="1">
    <citation type="submission" date="2024-06" db="EMBL/GenBank/DDBJ databases">
        <authorList>
            <person name="Ryan C."/>
        </authorList>
    </citation>
    <scope>NUCLEOTIDE SEQUENCE [LARGE SCALE GENOMIC DNA]</scope>
</reference>
<dbReference type="PANTHER" id="PTHR34710">
    <property type="entry name" value="OS03G0834100 PROTEIN"/>
    <property type="match status" value="1"/>
</dbReference>
<evidence type="ECO:0000259" key="2">
    <source>
        <dbReference type="Pfam" id="PF12274"/>
    </source>
</evidence>
<keyword evidence="4" id="KW-1185">Reference proteome</keyword>
<name>A0ABC9AJ77_9POAL</name>
<sequence>MATLSGAGSTGPGGGGSTELPRRSSRLRHAREGSRVVSPPPPAKRRYKKAEEGSADDVGAEFFSTDIFNLTVEEALPYYRRLYKKRANMALVFYHENNPGDYYEFTHLRLNDVYDFKDGKVSYLHMNFKATNAATGSEKIFFAELALEGDVLDKHGGYSTTTCSIVDDDCVGGQKEEWYKKYSTSDQYDEHNCYVCAKKIKHPIGKSYKGGHWIKDYWVNDSSIE</sequence>
<feature type="region of interest" description="Disordered" evidence="1">
    <location>
        <begin position="1"/>
        <end position="52"/>
    </location>
</feature>
<organism evidence="3 4">
    <name type="scientific">Urochloa decumbens</name>
    <dbReference type="NCBI Taxonomy" id="240449"/>
    <lineage>
        <taxon>Eukaryota</taxon>
        <taxon>Viridiplantae</taxon>
        <taxon>Streptophyta</taxon>
        <taxon>Embryophyta</taxon>
        <taxon>Tracheophyta</taxon>
        <taxon>Spermatophyta</taxon>
        <taxon>Magnoliopsida</taxon>
        <taxon>Liliopsida</taxon>
        <taxon>Poales</taxon>
        <taxon>Poaceae</taxon>
        <taxon>PACMAD clade</taxon>
        <taxon>Panicoideae</taxon>
        <taxon>Panicodae</taxon>
        <taxon>Paniceae</taxon>
        <taxon>Melinidinae</taxon>
        <taxon>Urochloa</taxon>
    </lineage>
</organism>
<gene>
    <name evidence="3" type="ORF">URODEC1_LOCUS54931</name>
</gene>
<reference evidence="3 4" key="2">
    <citation type="submission" date="2024-10" db="EMBL/GenBank/DDBJ databases">
        <authorList>
            <person name="Ryan C."/>
        </authorList>
    </citation>
    <scope>NUCLEOTIDE SEQUENCE [LARGE SCALE GENOMIC DNA]</scope>
</reference>
<dbReference type="PANTHER" id="PTHR34710:SF12">
    <property type="entry name" value="DIRIGENT PROTEIN"/>
    <property type="match status" value="1"/>
</dbReference>
<evidence type="ECO:0000313" key="4">
    <source>
        <dbReference type="Proteomes" id="UP001497457"/>
    </source>
</evidence>